<protein>
    <submittedName>
        <fullName evidence="1">Alpha-amylase</fullName>
    </submittedName>
</protein>
<reference evidence="1 2" key="1">
    <citation type="journal article" date="2022" name="Plant J.">
        <title>Chromosome-level genome of Camellia lanceoleosa provides a valuable resource for understanding genome evolution and self-incompatibility.</title>
        <authorList>
            <person name="Gong W."/>
            <person name="Xiao S."/>
            <person name="Wang L."/>
            <person name="Liao Z."/>
            <person name="Chang Y."/>
            <person name="Mo W."/>
            <person name="Hu G."/>
            <person name="Li W."/>
            <person name="Zhao G."/>
            <person name="Zhu H."/>
            <person name="Hu X."/>
            <person name="Ji K."/>
            <person name="Xiang X."/>
            <person name="Song Q."/>
            <person name="Yuan D."/>
            <person name="Jin S."/>
            <person name="Zhang L."/>
        </authorList>
    </citation>
    <scope>NUCLEOTIDE SEQUENCE [LARGE SCALE GENOMIC DNA]</scope>
    <source>
        <strain evidence="1">SQ_2022a</strain>
    </source>
</reference>
<accession>A0ACC0GDC8</accession>
<evidence type="ECO:0000313" key="2">
    <source>
        <dbReference type="Proteomes" id="UP001060215"/>
    </source>
</evidence>
<name>A0ACC0GDC8_9ERIC</name>
<dbReference type="EMBL" id="CM045767">
    <property type="protein sequence ID" value="KAI7998056.1"/>
    <property type="molecule type" value="Genomic_DNA"/>
</dbReference>
<comment type="caution">
    <text evidence="1">The sequence shown here is derived from an EMBL/GenBank/DDBJ whole genome shotgun (WGS) entry which is preliminary data.</text>
</comment>
<sequence length="513" mass="57861">METLSSSSSMVFSDNYKGRDRDRGFYSPRDVVGRQEIRFLSSPAHVRLGFSHSISLQHKMIQPIFVSSETQKNLQNEETQIQDTSKTVRVKFQLQKECAFGEKFHIVGDDIMFGSWDPLSAIPLDWSDGHVWTVELDIPIGKSIQFKFILKGSTGNILWQPGPNRILETWETKNTVLVSEDWDYNELRMLIEEEPTSIENIKSTSNTDTLIVVEDLTRARVDEESASTVIITNNPTEKPLPGKSLSMVAENITDPVKEPWLQTRTVDYAKEEHLHNPAEKPLPGKPLSMVAENITDPVKEPQVQTRTVDYAKEEHVHNPTEKPLPGKSLSMVAENITDPVKEPRVQTRTVDYAKEEHVHVSNKDMVTGENALGNNDRSGTPKSFPGTKDEANLASYEGDLVLVPGLTPLTTEDTEETSPSKDRKHVVANAPLGVDKQADEHNVPEKIPNDNDSPHSKDSAEMMFNDKEEQHGNEQTEPVSKQHRGVLENDVQWGRRTLQKLLTSFGFFRHQID</sequence>
<gene>
    <name evidence="1" type="ORF">LOK49_LG10G02269</name>
</gene>
<proteinExistence type="predicted"/>
<evidence type="ECO:0000313" key="1">
    <source>
        <dbReference type="EMBL" id="KAI7998056.1"/>
    </source>
</evidence>
<organism evidence="1 2">
    <name type="scientific">Camellia lanceoleosa</name>
    <dbReference type="NCBI Taxonomy" id="1840588"/>
    <lineage>
        <taxon>Eukaryota</taxon>
        <taxon>Viridiplantae</taxon>
        <taxon>Streptophyta</taxon>
        <taxon>Embryophyta</taxon>
        <taxon>Tracheophyta</taxon>
        <taxon>Spermatophyta</taxon>
        <taxon>Magnoliopsida</taxon>
        <taxon>eudicotyledons</taxon>
        <taxon>Gunneridae</taxon>
        <taxon>Pentapetalae</taxon>
        <taxon>asterids</taxon>
        <taxon>Ericales</taxon>
        <taxon>Theaceae</taxon>
        <taxon>Camellia</taxon>
    </lineage>
</organism>
<dbReference type="Proteomes" id="UP001060215">
    <property type="component" value="Chromosome 10"/>
</dbReference>
<keyword evidence="2" id="KW-1185">Reference proteome</keyword>